<organism evidence="1 2">
    <name type="scientific">Catharanthus roseus</name>
    <name type="common">Madagascar periwinkle</name>
    <name type="synonym">Vinca rosea</name>
    <dbReference type="NCBI Taxonomy" id="4058"/>
    <lineage>
        <taxon>Eukaryota</taxon>
        <taxon>Viridiplantae</taxon>
        <taxon>Streptophyta</taxon>
        <taxon>Embryophyta</taxon>
        <taxon>Tracheophyta</taxon>
        <taxon>Spermatophyta</taxon>
        <taxon>Magnoliopsida</taxon>
        <taxon>eudicotyledons</taxon>
        <taxon>Gunneridae</taxon>
        <taxon>Pentapetalae</taxon>
        <taxon>asterids</taxon>
        <taxon>lamiids</taxon>
        <taxon>Gentianales</taxon>
        <taxon>Apocynaceae</taxon>
        <taxon>Rauvolfioideae</taxon>
        <taxon>Vinceae</taxon>
        <taxon>Catharanthinae</taxon>
        <taxon>Catharanthus</taxon>
    </lineage>
</organism>
<evidence type="ECO:0000313" key="2">
    <source>
        <dbReference type="Proteomes" id="UP001060085"/>
    </source>
</evidence>
<dbReference type="EMBL" id="CM044704">
    <property type="protein sequence ID" value="KAI5667727.1"/>
    <property type="molecule type" value="Genomic_DNA"/>
</dbReference>
<proteinExistence type="predicted"/>
<dbReference type="Proteomes" id="UP001060085">
    <property type="component" value="Linkage Group LG04"/>
</dbReference>
<sequence>MQMSPYIGAESGRFMDGGLSGRSIDSPVVMGVGRSDLTINVKGQRKEVDGGTPQSHAATGVIEQPMSPETVGVSEFMDHALGGYSVNHSPFGDIKGSDPAICTKVRGTAMGRKLELPDPIAEIPLEPMSPYLEGATERSMDGLLSGHPLDHPKEAGTGRSSGAVSTKGQGMDVGVGSAKFPVHHDDSVTLFVEGLPVNCTAREVSRILFGVCIFFLLQCLCGYACYSSLTLEYRYFSSFSWSWCTGVLLCGFYESKACSGRKSCLARLDTVHAPHMLLTSEKDTRHFRRIAYDSCRNYEVIMLYVLRISFRCHD</sequence>
<evidence type="ECO:0000313" key="1">
    <source>
        <dbReference type="EMBL" id="KAI5667727.1"/>
    </source>
</evidence>
<reference evidence="2" key="1">
    <citation type="journal article" date="2023" name="Nat. Plants">
        <title>Single-cell RNA sequencing provides a high-resolution roadmap for understanding the multicellular compartmentation of specialized metabolism.</title>
        <authorList>
            <person name="Sun S."/>
            <person name="Shen X."/>
            <person name="Li Y."/>
            <person name="Li Y."/>
            <person name="Wang S."/>
            <person name="Li R."/>
            <person name="Zhang H."/>
            <person name="Shen G."/>
            <person name="Guo B."/>
            <person name="Wei J."/>
            <person name="Xu J."/>
            <person name="St-Pierre B."/>
            <person name="Chen S."/>
            <person name="Sun C."/>
        </authorList>
    </citation>
    <scope>NUCLEOTIDE SEQUENCE [LARGE SCALE GENOMIC DNA]</scope>
</reference>
<name>A0ACC0B501_CATRO</name>
<protein>
    <submittedName>
        <fullName evidence="1">Uncharacterized protein</fullName>
    </submittedName>
</protein>
<comment type="caution">
    <text evidence="1">The sequence shown here is derived from an EMBL/GenBank/DDBJ whole genome shotgun (WGS) entry which is preliminary data.</text>
</comment>
<gene>
    <name evidence="1" type="ORF">M9H77_17580</name>
</gene>
<keyword evidence="2" id="KW-1185">Reference proteome</keyword>
<accession>A0ACC0B501</accession>